<dbReference type="Proteomes" id="UP000295270">
    <property type="component" value="Unassembled WGS sequence"/>
</dbReference>
<reference evidence="1 3" key="1">
    <citation type="journal article" date="2015" name="Stand. Genomic Sci.">
        <title>Genomic Encyclopedia of Bacterial and Archaeal Type Strains, Phase III: the genomes of soil and plant-associated and newly described type strains.</title>
        <authorList>
            <person name="Whitman W.B."/>
            <person name="Woyke T."/>
            <person name="Klenk H.P."/>
            <person name="Zhou Y."/>
            <person name="Lilburn T.G."/>
            <person name="Beck B.J."/>
            <person name="De Vos P."/>
            <person name="Vandamme P."/>
            <person name="Eisen J.A."/>
            <person name="Garrity G."/>
            <person name="Hugenholtz P."/>
            <person name="Kyrpides N.C."/>
        </authorList>
    </citation>
    <scope>NUCLEOTIDE SEQUENCE [LARGE SCALE GENOMIC DNA]</scope>
    <source>
        <strain evidence="1 3">P5626</strain>
    </source>
</reference>
<dbReference type="EMBL" id="SLWA01000004">
    <property type="protein sequence ID" value="TCN57647.1"/>
    <property type="molecule type" value="Genomic_DNA"/>
</dbReference>
<proteinExistence type="predicted"/>
<sequence>MRMLLLIVYCVLTIPTYPQKQNYSAKVMLGMETYAFLKGQGAALKKVASQFPALKDDAIAIEKSSTVIFGRAEINIKRFLKDELGDAEFNRIEHRIDSLLSEQLKQPIQKKEYAQNFIEKVKSELQLSKTGGIQKGIISFAYHDAPHQEVTDGHIIHFTTKGHPKAEESAVALSIPRSWSAEEAEMPATVQQFTSHDGKGIEKILIMVHDLDEENQDIVLNEKSVAEMIPPQSHVIRTEAVVIDNLPAMMIEVEEVLNISHNKKKIRMLQFMFTHEQKLYCLQGSVGPADVNQNLDRHIKKYEPLFRLIAASTQIID</sequence>
<comment type="caution">
    <text evidence="2">The sequence shown here is derived from an EMBL/GenBank/DDBJ whole genome shotgun (WGS) entry which is preliminary data.</text>
</comment>
<protein>
    <submittedName>
        <fullName evidence="2">Uncharacterized protein</fullName>
    </submittedName>
</protein>
<name>A0A4Y7UCK9_9FLAO</name>
<evidence type="ECO:0000313" key="4">
    <source>
        <dbReference type="Proteomes" id="UP000298340"/>
    </source>
</evidence>
<evidence type="ECO:0000313" key="3">
    <source>
        <dbReference type="Proteomes" id="UP000295270"/>
    </source>
</evidence>
<dbReference type="AlphaFoldDB" id="A0A4Y7UCK9"/>
<reference evidence="2 4" key="2">
    <citation type="journal article" date="2018" name="Syst. Appl. Microbiol.">
        <title>Flavobacterium circumlabens sp. nov. and Flavobacterium cupreum sp. nov., two psychrotrophic species isolated from Antarctic environmental samples.</title>
        <authorList>
            <person name="Kralova S."/>
            <person name="Busse H.J."/>
            <person name="Svec P."/>
            <person name="Maslanova I."/>
            <person name="Stankova E."/>
            <person name="Bartak M."/>
            <person name="Sedlacek I."/>
        </authorList>
    </citation>
    <scope>NUCLEOTIDE SEQUENCE [LARGE SCALE GENOMIC DNA]</scope>
    <source>
        <strain evidence="2 4">CCM 8828</strain>
    </source>
</reference>
<evidence type="ECO:0000313" key="2">
    <source>
        <dbReference type="EMBL" id="TEB43951.1"/>
    </source>
</evidence>
<keyword evidence="3" id="KW-1185">Reference proteome</keyword>
<gene>
    <name evidence="2" type="ORF">D0809_13765</name>
    <name evidence="1" type="ORF">EV142_104309</name>
</gene>
<dbReference type="RefSeq" id="WP_132036214.1">
    <property type="nucleotide sequence ID" value="NZ_QWDN01000004.1"/>
</dbReference>
<dbReference type="Proteomes" id="UP000298340">
    <property type="component" value="Unassembled WGS sequence"/>
</dbReference>
<dbReference type="EMBL" id="QWDN01000004">
    <property type="protein sequence ID" value="TEB43951.1"/>
    <property type="molecule type" value="Genomic_DNA"/>
</dbReference>
<organism evidence="2 4">
    <name type="scientific">Flavobacterium circumlabens</name>
    <dbReference type="NCBI Taxonomy" id="2133765"/>
    <lineage>
        <taxon>Bacteria</taxon>
        <taxon>Pseudomonadati</taxon>
        <taxon>Bacteroidota</taxon>
        <taxon>Flavobacteriia</taxon>
        <taxon>Flavobacteriales</taxon>
        <taxon>Flavobacteriaceae</taxon>
        <taxon>Flavobacterium</taxon>
    </lineage>
</organism>
<reference evidence="1" key="3">
    <citation type="submission" date="2019-03" db="EMBL/GenBank/DDBJ databases">
        <authorList>
            <person name="Whitman W."/>
            <person name="Huntemann M."/>
            <person name="Clum A."/>
            <person name="Pillay M."/>
            <person name="Palaniappan K."/>
            <person name="Varghese N."/>
            <person name="Mikhailova N."/>
            <person name="Stamatis D."/>
            <person name="Reddy T."/>
            <person name="Daum C."/>
            <person name="Shapiro N."/>
            <person name="Ivanova N."/>
            <person name="Kyrpides N."/>
            <person name="Woyke T."/>
        </authorList>
    </citation>
    <scope>NUCLEOTIDE SEQUENCE</scope>
    <source>
        <strain evidence="1">P5626</strain>
    </source>
</reference>
<dbReference type="OrthoDB" id="1333853at2"/>
<evidence type="ECO:0000313" key="1">
    <source>
        <dbReference type="EMBL" id="TCN57647.1"/>
    </source>
</evidence>
<accession>A0A4Y7UCK9</accession>